<evidence type="ECO:0000256" key="2">
    <source>
        <dbReference type="ARBA" id="ARBA00004448"/>
    </source>
</evidence>
<keyword evidence="11 18" id="KW-0249">Electron transport</keyword>
<evidence type="ECO:0000256" key="4">
    <source>
        <dbReference type="ARBA" id="ARBA00012944"/>
    </source>
</evidence>
<keyword evidence="19" id="KW-0732">Signal</keyword>
<feature type="signal peptide" evidence="19">
    <location>
        <begin position="1"/>
        <end position="22"/>
    </location>
</feature>
<organism evidence="21">
    <name type="scientific">Carcinocoris binghami</name>
    <dbReference type="NCBI Taxonomy" id="1347739"/>
    <lineage>
        <taxon>Eukaryota</taxon>
        <taxon>Metazoa</taxon>
        <taxon>Ecdysozoa</taxon>
        <taxon>Arthropoda</taxon>
        <taxon>Hexapoda</taxon>
        <taxon>Insecta</taxon>
        <taxon>Pterygota</taxon>
        <taxon>Neoptera</taxon>
        <taxon>Paraneoptera</taxon>
        <taxon>Hemiptera</taxon>
        <taxon>Heteroptera</taxon>
        <taxon>Panheteroptera</taxon>
        <taxon>Cimicomorpha</taxon>
        <taxon>Phymatidae</taxon>
        <taxon>Phymatinae</taxon>
        <taxon>Carcinocoris</taxon>
    </lineage>
</organism>
<name>A0A342CF86_9HEMI</name>
<keyword evidence="8 18" id="KW-0812">Transmembrane</keyword>
<dbReference type="EC" id="7.1.1.2" evidence="4 18"/>
<evidence type="ECO:0000256" key="13">
    <source>
        <dbReference type="ARBA" id="ARBA00023027"/>
    </source>
</evidence>
<proteinExistence type="inferred from homology"/>
<evidence type="ECO:0000256" key="7">
    <source>
        <dbReference type="ARBA" id="ARBA00022660"/>
    </source>
</evidence>
<feature type="transmembrane region" description="Helical" evidence="18">
    <location>
        <begin position="56"/>
        <end position="83"/>
    </location>
</feature>
<dbReference type="GO" id="GO:0006120">
    <property type="term" value="P:mitochondrial electron transport, NADH to ubiquinone"/>
    <property type="evidence" value="ECO:0007669"/>
    <property type="project" value="InterPro"/>
</dbReference>
<evidence type="ECO:0000256" key="3">
    <source>
        <dbReference type="ARBA" id="ARBA00007012"/>
    </source>
</evidence>
<feature type="transmembrane region" description="Helical" evidence="18">
    <location>
        <begin position="89"/>
        <end position="111"/>
    </location>
</feature>
<feature type="transmembrane region" description="Helical" evidence="18">
    <location>
        <begin position="229"/>
        <end position="251"/>
    </location>
</feature>
<keyword evidence="10 18" id="KW-1278">Translocase</keyword>
<dbReference type="PANTHER" id="PTHR46552">
    <property type="entry name" value="NADH-UBIQUINONE OXIDOREDUCTASE CHAIN 2"/>
    <property type="match status" value="1"/>
</dbReference>
<keyword evidence="16 18" id="KW-0472">Membrane</keyword>
<geneLocation type="mitochondrion" evidence="21"/>
<reference evidence="21" key="1">
    <citation type="submission" date="2013-04" db="EMBL/GenBank/DDBJ databases">
        <authorList>
            <person name="Siti Noraziah A.Z."/>
            <person name="Nazlina I."/>
        </authorList>
    </citation>
    <scope>NUCLEOTIDE SEQUENCE</scope>
</reference>
<dbReference type="GO" id="GO:0008137">
    <property type="term" value="F:NADH dehydrogenase (ubiquinone) activity"/>
    <property type="evidence" value="ECO:0007669"/>
    <property type="project" value="UniProtKB-EC"/>
</dbReference>
<evidence type="ECO:0000256" key="18">
    <source>
        <dbReference type="RuleBase" id="RU003403"/>
    </source>
</evidence>
<comment type="function">
    <text evidence="1">Core subunit of the mitochondrial membrane respiratory chain NADH dehydrogenase (Complex I) that is believed to belong to the minimal assembly required for catalysis. Complex I functions in the transfer of electrons from NADH to the respiratory chain. The immediate electron acceptor for the enzyme is believed to be ubiquinone.</text>
</comment>
<keyword evidence="15 18" id="KW-0496">Mitochondrion</keyword>
<evidence type="ECO:0000256" key="11">
    <source>
        <dbReference type="ARBA" id="ARBA00022982"/>
    </source>
</evidence>
<dbReference type="GeneID" id="34682602"/>
<feature type="chain" id="PRO_5016699262" description="NADH-ubiquinone oxidoreductase chain 2" evidence="19">
    <location>
        <begin position="23"/>
        <end position="331"/>
    </location>
</feature>
<dbReference type="InterPro" id="IPR003917">
    <property type="entry name" value="NADH_UbQ_OxRdtase_chain2"/>
</dbReference>
<dbReference type="RefSeq" id="YP_009433270.1">
    <property type="nucleotide sequence ID" value="NC_036012.1"/>
</dbReference>
<keyword evidence="13 18" id="KW-0520">NAD</keyword>
<keyword evidence="7 18" id="KW-0679">Respiratory chain</keyword>
<keyword evidence="14 18" id="KW-0830">Ubiquinone</keyword>
<evidence type="ECO:0000256" key="9">
    <source>
        <dbReference type="ARBA" id="ARBA00022792"/>
    </source>
</evidence>
<comment type="catalytic activity">
    <reaction evidence="17 18">
        <text>a ubiquinone + NADH + 5 H(+)(in) = a ubiquinol + NAD(+) + 4 H(+)(out)</text>
        <dbReference type="Rhea" id="RHEA:29091"/>
        <dbReference type="Rhea" id="RHEA-COMP:9565"/>
        <dbReference type="Rhea" id="RHEA-COMP:9566"/>
        <dbReference type="ChEBI" id="CHEBI:15378"/>
        <dbReference type="ChEBI" id="CHEBI:16389"/>
        <dbReference type="ChEBI" id="CHEBI:17976"/>
        <dbReference type="ChEBI" id="CHEBI:57540"/>
        <dbReference type="ChEBI" id="CHEBI:57945"/>
        <dbReference type="EC" id="7.1.1.2"/>
    </reaction>
</comment>
<feature type="transmembrane region" description="Helical" evidence="18">
    <location>
        <begin position="147"/>
        <end position="165"/>
    </location>
</feature>
<keyword evidence="6" id="KW-0813">Transport</keyword>
<feature type="transmembrane region" description="Helical" evidence="18">
    <location>
        <begin position="263"/>
        <end position="286"/>
    </location>
</feature>
<evidence type="ECO:0000313" key="21">
    <source>
        <dbReference type="EMBL" id="AGO28039.1"/>
    </source>
</evidence>
<evidence type="ECO:0000256" key="10">
    <source>
        <dbReference type="ARBA" id="ARBA00022967"/>
    </source>
</evidence>
<evidence type="ECO:0000256" key="19">
    <source>
        <dbReference type="SAM" id="SignalP"/>
    </source>
</evidence>
<dbReference type="EMBL" id="KC887531">
    <property type="protein sequence ID" value="AGO28039.1"/>
    <property type="molecule type" value="Genomic_DNA"/>
</dbReference>
<evidence type="ECO:0000256" key="8">
    <source>
        <dbReference type="ARBA" id="ARBA00022692"/>
    </source>
</evidence>
<keyword evidence="9 18" id="KW-0999">Mitochondrion inner membrane</keyword>
<evidence type="ECO:0000256" key="5">
    <source>
        <dbReference type="ARBA" id="ARBA00021008"/>
    </source>
</evidence>
<dbReference type="InterPro" id="IPR001750">
    <property type="entry name" value="ND/Mrp_TM"/>
</dbReference>
<keyword evidence="12 18" id="KW-1133">Transmembrane helix</keyword>
<dbReference type="GO" id="GO:0005743">
    <property type="term" value="C:mitochondrial inner membrane"/>
    <property type="evidence" value="ECO:0007669"/>
    <property type="project" value="UniProtKB-SubCell"/>
</dbReference>
<evidence type="ECO:0000256" key="6">
    <source>
        <dbReference type="ARBA" id="ARBA00022448"/>
    </source>
</evidence>
<sequence>MNTSKILFMTMLILSNLMIMSSENLLGMWMGIEINMMSFIPILFKNKNTKASESCMIYFLAQSMGSILMLMMIVINSLILVTPNWVNELIIIIISISMMIKLGAPPFHFWFPNIMESMEWMEGFILMTWQKVGPLMVISTLINKSYIITPIMISTVIVGAIGGLNQTSMKKIMAYSSISHLGWMIMCMKFNNQLWLTYLSIYTVMIFMLTIMFKFYSSNFLNQMNFYNLSFMESTAISISLLSLGGLPPFIGFLPKWMVIQNMILSNSFFILLIMILTTLITLFFYMRMVMTSFMISYSMPKWYLNKNKNNITNKIMFTNMILPASSILSY</sequence>
<evidence type="ECO:0000256" key="12">
    <source>
        <dbReference type="ARBA" id="ARBA00022989"/>
    </source>
</evidence>
<comment type="similarity">
    <text evidence="3 18">Belongs to the complex I subunit 2 family.</text>
</comment>
<dbReference type="AlphaFoldDB" id="A0A342CF86"/>
<reference evidence="21" key="2">
    <citation type="journal article" date="2017" name="Proc. R. Soc. B">
        <title>Mitochondrial phylogenomics of Hemiptera reveals adaptive innovations driving the diversification of true bugs.</title>
        <authorList>
            <person name="Li H."/>
            <person name="Leavengood J.M.Jr."/>
            <person name="Chapman E.G."/>
            <person name="Burkhardt D."/>
            <person name="Song F."/>
            <person name="Jiang P."/>
            <person name="Liu J."/>
            <person name="Zhou X."/>
            <person name="Cai W."/>
        </authorList>
    </citation>
    <scope>NUCLEOTIDE SEQUENCE</scope>
</reference>
<dbReference type="CTD" id="4536"/>
<evidence type="ECO:0000256" key="14">
    <source>
        <dbReference type="ARBA" id="ARBA00023075"/>
    </source>
</evidence>
<comment type="function">
    <text evidence="18">Core subunit of the mitochondrial membrane respiratory chain NADH dehydrogenase (Complex I) which catalyzes electron transfer from NADH through the respiratory chain, using ubiquinone as an electron acceptor. Essential for the catalytic activity and assembly of complex I.</text>
</comment>
<evidence type="ECO:0000259" key="20">
    <source>
        <dbReference type="Pfam" id="PF00361"/>
    </source>
</evidence>
<dbReference type="PANTHER" id="PTHR46552:SF1">
    <property type="entry name" value="NADH-UBIQUINONE OXIDOREDUCTASE CHAIN 2"/>
    <property type="match status" value="1"/>
</dbReference>
<evidence type="ECO:0000256" key="16">
    <source>
        <dbReference type="ARBA" id="ARBA00023136"/>
    </source>
</evidence>
<feature type="transmembrane region" description="Helical" evidence="18">
    <location>
        <begin position="123"/>
        <end position="141"/>
    </location>
</feature>
<protein>
    <recommendedName>
        <fullName evidence="5 18">NADH-ubiquinone oxidoreductase chain 2</fullName>
        <ecNumber evidence="4 18">7.1.1.2</ecNumber>
    </recommendedName>
</protein>
<dbReference type="PRINTS" id="PR01436">
    <property type="entry name" value="NADHDHGNASE2"/>
</dbReference>
<evidence type="ECO:0000256" key="17">
    <source>
        <dbReference type="ARBA" id="ARBA00049551"/>
    </source>
</evidence>
<feature type="domain" description="NADH:quinone oxidoreductase/Mrp antiporter transmembrane" evidence="20">
    <location>
        <begin position="22"/>
        <end position="282"/>
    </location>
</feature>
<gene>
    <name evidence="21" type="primary">ND2</name>
</gene>
<dbReference type="Pfam" id="PF00361">
    <property type="entry name" value="Proton_antipo_M"/>
    <property type="match status" value="1"/>
</dbReference>
<feature type="transmembrane region" description="Helical" evidence="18">
    <location>
        <begin position="26"/>
        <end position="44"/>
    </location>
</feature>
<accession>A0A342CF86</accession>
<evidence type="ECO:0000256" key="1">
    <source>
        <dbReference type="ARBA" id="ARBA00003257"/>
    </source>
</evidence>
<dbReference type="InterPro" id="IPR050175">
    <property type="entry name" value="Complex_I_Subunit_2"/>
</dbReference>
<comment type="subcellular location">
    <subcellularLocation>
        <location evidence="2 18">Mitochondrion inner membrane</location>
        <topology evidence="2 18">Multi-pass membrane protein</topology>
    </subcellularLocation>
</comment>
<feature type="transmembrane region" description="Helical" evidence="18">
    <location>
        <begin position="197"/>
        <end position="217"/>
    </location>
</feature>
<evidence type="ECO:0000256" key="15">
    <source>
        <dbReference type="ARBA" id="ARBA00023128"/>
    </source>
</evidence>